<evidence type="ECO:0000313" key="5">
    <source>
        <dbReference type="Proteomes" id="UP000237105"/>
    </source>
</evidence>
<dbReference type="Pfam" id="PF00481">
    <property type="entry name" value="PP2C"/>
    <property type="match status" value="2"/>
</dbReference>
<accession>A0A2P5CS58</accession>
<dbReference type="SMART" id="SM00331">
    <property type="entry name" value="PP2C_SIG"/>
    <property type="match status" value="1"/>
</dbReference>
<dbReference type="EC" id="3.1.3.16" evidence="1"/>
<reference evidence="5" key="1">
    <citation type="submission" date="2016-06" db="EMBL/GenBank/DDBJ databases">
        <title>Parallel loss of symbiosis genes in relatives of nitrogen-fixing non-legume Parasponia.</title>
        <authorList>
            <person name="Van Velzen R."/>
            <person name="Holmer R."/>
            <person name="Bu F."/>
            <person name="Rutten L."/>
            <person name="Van Zeijl A."/>
            <person name="Liu W."/>
            <person name="Santuari L."/>
            <person name="Cao Q."/>
            <person name="Sharma T."/>
            <person name="Shen D."/>
            <person name="Roswanjaya Y."/>
            <person name="Wardhani T."/>
            <person name="Kalhor M.S."/>
            <person name="Jansen J."/>
            <person name="Van den Hoogen J."/>
            <person name="Gungor B."/>
            <person name="Hartog M."/>
            <person name="Hontelez J."/>
            <person name="Verver J."/>
            <person name="Yang W.-C."/>
            <person name="Schijlen E."/>
            <person name="Repin R."/>
            <person name="Schilthuizen M."/>
            <person name="Schranz E."/>
            <person name="Heidstra R."/>
            <person name="Miyata K."/>
            <person name="Fedorova E."/>
            <person name="Kohlen W."/>
            <person name="Bisseling T."/>
            <person name="Smit S."/>
            <person name="Geurts R."/>
        </authorList>
    </citation>
    <scope>NUCLEOTIDE SEQUENCE [LARGE SCALE GENOMIC DNA]</scope>
    <source>
        <strain evidence="5">cv. WU1-14</strain>
    </source>
</reference>
<dbReference type="PANTHER" id="PTHR12320:SF1">
    <property type="entry name" value="PROTEIN PHOSPHATASE PTC7 HOMOLOG"/>
    <property type="match status" value="1"/>
</dbReference>
<dbReference type="SUPFAM" id="SSF81606">
    <property type="entry name" value="PP2C-like"/>
    <property type="match status" value="1"/>
</dbReference>
<comment type="cofactor">
    <cofactor evidence="1">
        <name>Mn(2+)</name>
        <dbReference type="ChEBI" id="CHEBI:29035"/>
    </cofactor>
</comment>
<comment type="caution">
    <text evidence="4">The sequence shown here is derived from an EMBL/GenBank/DDBJ whole genome shotgun (WGS) entry which is preliminary data.</text>
</comment>
<proteinExistence type="inferred from homology"/>
<organism evidence="4 5">
    <name type="scientific">Parasponia andersonii</name>
    <name type="common">Sponia andersonii</name>
    <dbReference type="NCBI Taxonomy" id="3476"/>
    <lineage>
        <taxon>Eukaryota</taxon>
        <taxon>Viridiplantae</taxon>
        <taxon>Streptophyta</taxon>
        <taxon>Embryophyta</taxon>
        <taxon>Tracheophyta</taxon>
        <taxon>Spermatophyta</taxon>
        <taxon>Magnoliopsida</taxon>
        <taxon>eudicotyledons</taxon>
        <taxon>Gunneridae</taxon>
        <taxon>Pentapetalae</taxon>
        <taxon>rosids</taxon>
        <taxon>fabids</taxon>
        <taxon>Rosales</taxon>
        <taxon>Cannabaceae</taxon>
        <taxon>Parasponia</taxon>
    </lineage>
</organism>
<dbReference type="GO" id="GO:0046872">
    <property type="term" value="F:metal ion binding"/>
    <property type="evidence" value="ECO:0007669"/>
    <property type="project" value="UniProtKB-UniRule"/>
</dbReference>
<keyword evidence="1" id="KW-0479">Metal-binding</keyword>
<dbReference type="OrthoDB" id="60843at2759"/>
<dbReference type="Gene3D" id="3.60.40.10">
    <property type="entry name" value="PPM-type phosphatase domain"/>
    <property type="match status" value="1"/>
</dbReference>
<evidence type="ECO:0000256" key="1">
    <source>
        <dbReference type="RuleBase" id="RU366020"/>
    </source>
</evidence>
<dbReference type="AlphaFoldDB" id="A0A2P5CS58"/>
<dbReference type="InterPro" id="IPR039123">
    <property type="entry name" value="PPTC7"/>
</dbReference>
<dbReference type="InterPro" id="IPR036457">
    <property type="entry name" value="PPM-type-like_dom_sf"/>
</dbReference>
<dbReference type="PROSITE" id="PS51746">
    <property type="entry name" value="PPM_2"/>
    <property type="match status" value="1"/>
</dbReference>
<keyword evidence="1" id="KW-0378">Hydrolase</keyword>
<keyword evidence="1" id="KW-0460">Magnesium</keyword>
<dbReference type="EMBL" id="JXTB01000100">
    <property type="protein sequence ID" value="PON63885.1"/>
    <property type="molecule type" value="Genomic_DNA"/>
</dbReference>
<keyword evidence="1" id="KW-0904">Protein phosphatase</keyword>
<comment type="catalytic activity">
    <reaction evidence="1">
        <text>O-phospho-L-seryl-[protein] + H2O = L-seryl-[protein] + phosphate</text>
        <dbReference type="Rhea" id="RHEA:20629"/>
        <dbReference type="Rhea" id="RHEA-COMP:9863"/>
        <dbReference type="Rhea" id="RHEA-COMP:11604"/>
        <dbReference type="ChEBI" id="CHEBI:15377"/>
        <dbReference type="ChEBI" id="CHEBI:29999"/>
        <dbReference type="ChEBI" id="CHEBI:43474"/>
        <dbReference type="ChEBI" id="CHEBI:83421"/>
        <dbReference type="EC" id="3.1.3.16"/>
    </reaction>
</comment>
<feature type="domain" description="PPM-type phosphatase" evidence="3">
    <location>
        <begin position="365"/>
        <end position="603"/>
    </location>
</feature>
<comment type="cofactor">
    <cofactor evidence="1">
        <name>Mg(2+)</name>
        <dbReference type="ChEBI" id="CHEBI:18420"/>
    </cofactor>
</comment>
<dbReference type="SMART" id="SM00332">
    <property type="entry name" value="PP2Cc"/>
    <property type="match status" value="1"/>
</dbReference>
<evidence type="ECO:0000259" key="3">
    <source>
        <dbReference type="PROSITE" id="PS51746"/>
    </source>
</evidence>
<dbReference type="GO" id="GO:0009507">
    <property type="term" value="C:chloroplast"/>
    <property type="evidence" value="ECO:0007669"/>
    <property type="project" value="TreeGrafter"/>
</dbReference>
<dbReference type="CDD" id="cd00143">
    <property type="entry name" value="PP2Cc"/>
    <property type="match status" value="1"/>
</dbReference>
<dbReference type="STRING" id="3476.A0A2P5CS58"/>
<evidence type="ECO:0000313" key="4">
    <source>
        <dbReference type="EMBL" id="PON63885.1"/>
    </source>
</evidence>
<keyword evidence="1" id="KW-0464">Manganese</keyword>
<dbReference type="Proteomes" id="UP000237105">
    <property type="component" value="Unassembled WGS sequence"/>
</dbReference>
<dbReference type="InterPro" id="IPR001932">
    <property type="entry name" value="PPM-type_phosphatase-like_dom"/>
</dbReference>
<name>A0A2P5CS58_PARAD</name>
<comment type="similarity">
    <text evidence="1">Belongs to the PP2C family.</text>
</comment>
<sequence length="608" mass="65561">MAEFCPYPLRPWRPLSSLFVPSRVVLSKPYHHFSYSIRTLKRRTRFRILSKLESDSSSSSSDFGLLSAAECPDGSFVFRFGRVGDNGTSVSGMDFDKVDEDDDAAIEGSVNENGEQLNKGLGPDSGLEHVQSHSRRRGRSYLARVAREDSSVRNRDCNEVESVTGAISRLSESLLEETTFEIETTDLFSVNDDEGVIAARNTAPQVDVVLSEEVHSHIEENTASISENEVLNGLISSELHSMIEVSDNCASTVSTEESAGVEVADLANDDDDCNPFEAACVSATVPVQASLDEETSPSAYVGANETETSLALGYSASSTNCEEERANKAHGTNVAGVSISEVVEFHSIEDTTRREEISTASLVLSTGAASLPHPSKAFTGEEDAYFVAYQNWLGVADGVGQWSLEGTSDGLYARELMKNCKKIVSDCEGIPVNEPEEVLVRSVAETQSPGSSTILVAYFDGQTFHVANIGDSGFIIIRNGAIFQRASSMVHEFNFPLHIERGDDPSGLIEGYKIDLDEGDVIVTATDGLFDNLYGQEIASIVSKSVEAGSKPQDIAKFLAKRAQEVGHSSSSRSPYADEARVAGYVGYAGGKLDNVVVIVSLVQKKST</sequence>
<evidence type="ECO:0000256" key="2">
    <source>
        <dbReference type="SAM" id="MobiDB-lite"/>
    </source>
</evidence>
<keyword evidence="5" id="KW-1185">Reference proteome</keyword>
<gene>
    <name evidence="4" type="ORF">PanWU01x14_128620</name>
</gene>
<comment type="catalytic activity">
    <reaction evidence="1">
        <text>O-phospho-L-threonyl-[protein] + H2O = L-threonyl-[protein] + phosphate</text>
        <dbReference type="Rhea" id="RHEA:47004"/>
        <dbReference type="Rhea" id="RHEA-COMP:11060"/>
        <dbReference type="Rhea" id="RHEA-COMP:11605"/>
        <dbReference type="ChEBI" id="CHEBI:15377"/>
        <dbReference type="ChEBI" id="CHEBI:30013"/>
        <dbReference type="ChEBI" id="CHEBI:43474"/>
        <dbReference type="ChEBI" id="CHEBI:61977"/>
        <dbReference type="EC" id="3.1.3.16"/>
    </reaction>
</comment>
<protein>
    <recommendedName>
        <fullName evidence="1">Protein phosphatase</fullName>
        <ecNumber evidence="1">3.1.3.16</ecNumber>
    </recommendedName>
</protein>
<feature type="region of interest" description="Disordered" evidence="2">
    <location>
        <begin position="113"/>
        <end position="139"/>
    </location>
</feature>
<dbReference type="PANTHER" id="PTHR12320">
    <property type="entry name" value="PROTEIN PHOSPHATASE 2C"/>
    <property type="match status" value="1"/>
</dbReference>
<dbReference type="GO" id="GO:0004722">
    <property type="term" value="F:protein serine/threonine phosphatase activity"/>
    <property type="evidence" value="ECO:0007669"/>
    <property type="project" value="UniProtKB-EC"/>
</dbReference>